<dbReference type="SUPFAM" id="SSF50118">
    <property type="entry name" value="Cell growth inhibitor/plasmid maintenance toxic component"/>
    <property type="match status" value="1"/>
</dbReference>
<dbReference type="PANTHER" id="PTHR33988">
    <property type="entry name" value="ENDORIBONUCLEASE MAZF-RELATED"/>
    <property type="match status" value="1"/>
</dbReference>
<gene>
    <name evidence="1" type="ORF">MNB_SV-6-928</name>
</gene>
<accession>A0A1W1C5T4</accession>
<dbReference type="PANTHER" id="PTHR33988:SF3">
    <property type="entry name" value="ENDORIBONUCLEASE TOXIN CHPB-RELATED"/>
    <property type="match status" value="1"/>
</dbReference>
<reference evidence="1" key="1">
    <citation type="submission" date="2016-10" db="EMBL/GenBank/DDBJ databases">
        <authorList>
            <person name="de Groot N.N."/>
        </authorList>
    </citation>
    <scope>NUCLEOTIDE SEQUENCE</scope>
</reference>
<dbReference type="Pfam" id="PF02452">
    <property type="entry name" value="PemK_toxin"/>
    <property type="match status" value="1"/>
</dbReference>
<dbReference type="EMBL" id="FPHC01000064">
    <property type="protein sequence ID" value="SFV61119.1"/>
    <property type="molecule type" value="Genomic_DNA"/>
</dbReference>
<dbReference type="Gene3D" id="2.30.30.110">
    <property type="match status" value="1"/>
</dbReference>
<name>A0A1W1C5T4_9ZZZZ</name>
<organism evidence="1">
    <name type="scientific">hydrothermal vent metagenome</name>
    <dbReference type="NCBI Taxonomy" id="652676"/>
    <lineage>
        <taxon>unclassified sequences</taxon>
        <taxon>metagenomes</taxon>
        <taxon>ecological metagenomes</taxon>
    </lineage>
</organism>
<proteinExistence type="predicted"/>
<dbReference type="InterPro" id="IPR003477">
    <property type="entry name" value="PemK-like"/>
</dbReference>
<protein>
    <submittedName>
        <fullName evidence="1">Programmed cell death toxin MazF</fullName>
    </submittedName>
</protein>
<dbReference type="GO" id="GO:0006402">
    <property type="term" value="P:mRNA catabolic process"/>
    <property type="evidence" value="ECO:0007669"/>
    <property type="project" value="TreeGrafter"/>
</dbReference>
<dbReference type="GO" id="GO:0004521">
    <property type="term" value="F:RNA endonuclease activity"/>
    <property type="evidence" value="ECO:0007669"/>
    <property type="project" value="TreeGrafter"/>
</dbReference>
<evidence type="ECO:0000313" key="1">
    <source>
        <dbReference type="EMBL" id="SFV61119.1"/>
    </source>
</evidence>
<dbReference type="AlphaFoldDB" id="A0A1W1C5T4"/>
<dbReference type="GO" id="GO:0016075">
    <property type="term" value="P:rRNA catabolic process"/>
    <property type="evidence" value="ECO:0007669"/>
    <property type="project" value="TreeGrafter"/>
</dbReference>
<dbReference type="InterPro" id="IPR011067">
    <property type="entry name" value="Plasmid_toxin/cell-grow_inhib"/>
</dbReference>
<sequence length="110" mass="12514">MVKYIPEQGDIAILSFDPQSGHEQKGRRPAIIVSNKTFNQYLGLAFACPITNTKRDFPFHIRYDGKDVSGYIMTEQLKSIDYSTRKIKFVEKADTDTINNILGIIDSILE</sequence>
<dbReference type="GO" id="GO:0003677">
    <property type="term" value="F:DNA binding"/>
    <property type="evidence" value="ECO:0007669"/>
    <property type="project" value="InterPro"/>
</dbReference>